<dbReference type="InterPro" id="IPR001932">
    <property type="entry name" value="PPM-type_phosphatase-like_dom"/>
</dbReference>
<keyword evidence="3" id="KW-1185">Reference proteome</keyword>
<gene>
    <name evidence="2" type="ORF">D9619_001409</name>
</gene>
<dbReference type="PANTHER" id="PTHR13832:SF792">
    <property type="entry name" value="GM14286P"/>
    <property type="match status" value="1"/>
</dbReference>
<dbReference type="SUPFAM" id="SSF81606">
    <property type="entry name" value="PP2C-like"/>
    <property type="match status" value="1"/>
</dbReference>
<accession>A0A8H5BFP5</accession>
<dbReference type="EMBL" id="JAACJJ010000028">
    <property type="protein sequence ID" value="KAF5321623.1"/>
    <property type="molecule type" value="Genomic_DNA"/>
</dbReference>
<reference evidence="2 3" key="1">
    <citation type="journal article" date="2020" name="ISME J.">
        <title>Uncovering the hidden diversity of litter-decomposition mechanisms in mushroom-forming fungi.</title>
        <authorList>
            <person name="Floudas D."/>
            <person name="Bentzer J."/>
            <person name="Ahren D."/>
            <person name="Johansson T."/>
            <person name="Persson P."/>
            <person name="Tunlid A."/>
        </authorList>
    </citation>
    <scope>NUCLEOTIDE SEQUENCE [LARGE SCALE GENOMIC DNA]</scope>
    <source>
        <strain evidence="2 3">CBS 101986</strain>
    </source>
</reference>
<evidence type="ECO:0000313" key="3">
    <source>
        <dbReference type="Proteomes" id="UP000567179"/>
    </source>
</evidence>
<organism evidence="2 3">
    <name type="scientific">Psilocybe cf. subviscida</name>
    <dbReference type="NCBI Taxonomy" id="2480587"/>
    <lineage>
        <taxon>Eukaryota</taxon>
        <taxon>Fungi</taxon>
        <taxon>Dikarya</taxon>
        <taxon>Basidiomycota</taxon>
        <taxon>Agaricomycotina</taxon>
        <taxon>Agaricomycetes</taxon>
        <taxon>Agaricomycetidae</taxon>
        <taxon>Agaricales</taxon>
        <taxon>Agaricineae</taxon>
        <taxon>Strophariaceae</taxon>
        <taxon>Psilocybe</taxon>
    </lineage>
</organism>
<dbReference type="OrthoDB" id="19329at2759"/>
<proteinExistence type="predicted"/>
<dbReference type="InterPro" id="IPR036457">
    <property type="entry name" value="PPM-type-like_dom_sf"/>
</dbReference>
<protein>
    <recommendedName>
        <fullName evidence="1">PPM-type phosphatase domain-containing protein</fullName>
    </recommendedName>
</protein>
<comment type="caution">
    <text evidence="2">The sequence shown here is derived from an EMBL/GenBank/DDBJ whole genome shotgun (WGS) entry which is preliminary data.</text>
</comment>
<sequence>MSYLGGPSYRGLGYPKQTTDMGWPEENALWVYTPLPEWLALDELRRLSLARSIGDTDAVSFQPCPSIEDRSQDRYVVQDWELENGTWAFRAVFDGHAGHNCVDYASSELPGLVHDKLVAVLKDTPEYTPDSIRDTLSRAISDFDAGIGQKLLDLFPDPVALSEMYSGDIEDIINDDGPNSETVLRCMRGSTALISIIDPAKKNLWVASLGDCAAVLGSRNASTGVWDASVLSAAHNGDNKVEVERVRREHPGELEAVLNGRVLGAIAVTRALGDYAFKLPKIYTYKVFLSSRPPFATAQKVHDFISRSQTPPYMNAIPDIRHVDLTTYDLDNSFLILCSDGLTDLSEDRLCLEEKLAQHWVNIVSRKCSHDGNLALALLRDAVGGDDIRKISRHITVEMTSRWMDDTTILVQRLRN</sequence>
<name>A0A8H5BFP5_9AGAR</name>
<dbReference type="AlphaFoldDB" id="A0A8H5BFP5"/>
<dbReference type="Pfam" id="PF00481">
    <property type="entry name" value="PP2C"/>
    <property type="match status" value="1"/>
</dbReference>
<dbReference type="PANTHER" id="PTHR13832">
    <property type="entry name" value="PROTEIN PHOSPHATASE 2C"/>
    <property type="match status" value="1"/>
</dbReference>
<dbReference type="GO" id="GO:0004722">
    <property type="term" value="F:protein serine/threonine phosphatase activity"/>
    <property type="evidence" value="ECO:0007669"/>
    <property type="project" value="InterPro"/>
</dbReference>
<dbReference type="Proteomes" id="UP000567179">
    <property type="component" value="Unassembled WGS sequence"/>
</dbReference>
<dbReference type="PROSITE" id="PS51746">
    <property type="entry name" value="PPM_2"/>
    <property type="match status" value="1"/>
</dbReference>
<evidence type="ECO:0000313" key="2">
    <source>
        <dbReference type="EMBL" id="KAF5321623.1"/>
    </source>
</evidence>
<dbReference type="Gene3D" id="3.60.40.10">
    <property type="entry name" value="PPM-type phosphatase domain"/>
    <property type="match status" value="1"/>
</dbReference>
<evidence type="ECO:0000259" key="1">
    <source>
        <dbReference type="PROSITE" id="PS51746"/>
    </source>
</evidence>
<dbReference type="SMART" id="SM00332">
    <property type="entry name" value="PP2Cc"/>
    <property type="match status" value="1"/>
</dbReference>
<feature type="domain" description="PPM-type phosphatase" evidence="1">
    <location>
        <begin position="63"/>
        <end position="414"/>
    </location>
</feature>
<dbReference type="InterPro" id="IPR015655">
    <property type="entry name" value="PP2C"/>
</dbReference>
<dbReference type="CDD" id="cd00143">
    <property type="entry name" value="PP2Cc"/>
    <property type="match status" value="1"/>
</dbReference>